<organism evidence="2 3">
    <name type="scientific">Diatrype stigma</name>
    <dbReference type="NCBI Taxonomy" id="117547"/>
    <lineage>
        <taxon>Eukaryota</taxon>
        <taxon>Fungi</taxon>
        <taxon>Dikarya</taxon>
        <taxon>Ascomycota</taxon>
        <taxon>Pezizomycotina</taxon>
        <taxon>Sordariomycetes</taxon>
        <taxon>Xylariomycetidae</taxon>
        <taxon>Xylariales</taxon>
        <taxon>Diatrypaceae</taxon>
        <taxon>Diatrype</taxon>
    </lineage>
</organism>
<evidence type="ECO:0000313" key="3">
    <source>
        <dbReference type="Proteomes" id="UP001320420"/>
    </source>
</evidence>
<dbReference type="EMBL" id="JAKJXP020000124">
    <property type="protein sequence ID" value="KAK7744261.1"/>
    <property type="molecule type" value="Genomic_DNA"/>
</dbReference>
<reference evidence="2 3" key="1">
    <citation type="submission" date="2024-02" db="EMBL/GenBank/DDBJ databases">
        <title>De novo assembly and annotation of 12 fungi associated with fruit tree decline syndrome in Ontario, Canada.</title>
        <authorList>
            <person name="Sulman M."/>
            <person name="Ellouze W."/>
            <person name="Ilyukhin E."/>
        </authorList>
    </citation>
    <scope>NUCLEOTIDE SEQUENCE [LARGE SCALE GENOMIC DNA]</scope>
    <source>
        <strain evidence="2 3">M11/M66-122</strain>
    </source>
</reference>
<sequence>YGAGHADGVDLRRPERHPDGATPGGRGLPDLRRRRVRQRDSRPDAGSLQRAGGTAEAAAAAVEERDDARPRLSFYCL</sequence>
<protein>
    <submittedName>
        <fullName evidence="2">Uncharacterized protein</fullName>
    </submittedName>
</protein>
<keyword evidence="3" id="KW-1185">Reference proteome</keyword>
<feature type="compositionally biased region" description="Low complexity" evidence="1">
    <location>
        <begin position="50"/>
        <end position="61"/>
    </location>
</feature>
<feature type="non-terminal residue" evidence="2">
    <location>
        <position position="77"/>
    </location>
</feature>
<dbReference type="Proteomes" id="UP001320420">
    <property type="component" value="Unassembled WGS sequence"/>
</dbReference>
<dbReference type="AlphaFoldDB" id="A0AAN9YHK7"/>
<feature type="non-terminal residue" evidence="2">
    <location>
        <position position="1"/>
    </location>
</feature>
<feature type="region of interest" description="Disordered" evidence="1">
    <location>
        <begin position="1"/>
        <end position="64"/>
    </location>
</feature>
<feature type="compositionally biased region" description="Basic and acidic residues" evidence="1">
    <location>
        <begin position="7"/>
        <end position="19"/>
    </location>
</feature>
<proteinExistence type="predicted"/>
<accession>A0AAN9YHK7</accession>
<name>A0AAN9YHK7_9PEZI</name>
<comment type="caution">
    <text evidence="2">The sequence shown here is derived from an EMBL/GenBank/DDBJ whole genome shotgun (WGS) entry which is preliminary data.</text>
</comment>
<evidence type="ECO:0000256" key="1">
    <source>
        <dbReference type="SAM" id="MobiDB-lite"/>
    </source>
</evidence>
<gene>
    <name evidence="2" type="ORF">SLS62_010287</name>
</gene>
<evidence type="ECO:0000313" key="2">
    <source>
        <dbReference type="EMBL" id="KAK7744261.1"/>
    </source>
</evidence>